<keyword evidence="5" id="KW-1185">Reference proteome</keyword>
<dbReference type="PRINTS" id="PR00722">
    <property type="entry name" value="CHYMOTRYPSIN"/>
</dbReference>
<dbReference type="PANTHER" id="PTHR24258">
    <property type="entry name" value="SERINE PROTEASE-RELATED"/>
    <property type="match status" value="1"/>
</dbReference>
<dbReference type="PROSITE" id="PS50240">
    <property type="entry name" value="TRYPSIN_DOM"/>
    <property type="match status" value="1"/>
</dbReference>
<dbReference type="GO" id="GO:0006508">
    <property type="term" value="P:proteolysis"/>
    <property type="evidence" value="ECO:0007669"/>
    <property type="project" value="InterPro"/>
</dbReference>
<dbReference type="OrthoDB" id="5918597at2759"/>
<evidence type="ECO:0000256" key="1">
    <source>
        <dbReference type="ARBA" id="ARBA00023157"/>
    </source>
</evidence>
<dbReference type="InterPro" id="IPR009003">
    <property type="entry name" value="Peptidase_S1_PA"/>
</dbReference>
<evidence type="ECO:0000256" key="2">
    <source>
        <dbReference type="ARBA" id="ARBA00024195"/>
    </source>
</evidence>
<organism evidence="4 5">
    <name type="scientific">Laodelphax striatellus</name>
    <name type="common">Small brown planthopper</name>
    <name type="synonym">Delphax striatella</name>
    <dbReference type="NCBI Taxonomy" id="195883"/>
    <lineage>
        <taxon>Eukaryota</taxon>
        <taxon>Metazoa</taxon>
        <taxon>Ecdysozoa</taxon>
        <taxon>Arthropoda</taxon>
        <taxon>Hexapoda</taxon>
        <taxon>Insecta</taxon>
        <taxon>Pterygota</taxon>
        <taxon>Neoptera</taxon>
        <taxon>Paraneoptera</taxon>
        <taxon>Hemiptera</taxon>
        <taxon>Auchenorrhyncha</taxon>
        <taxon>Fulgoroidea</taxon>
        <taxon>Delphacidae</taxon>
        <taxon>Criomorphinae</taxon>
        <taxon>Laodelphax</taxon>
    </lineage>
</organism>
<evidence type="ECO:0000313" key="4">
    <source>
        <dbReference type="EMBL" id="RZF40916.1"/>
    </source>
</evidence>
<evidence type="ECO:0000313" key="5">
    <source>
        <dbReference type="Proteomes" id="UP000291343"/>
    </source>
</evidence>
<dbReference type="SMR" id="A0A482X5M1"/>
<dbReference type="GO" id="GO:0004252">
    <property type="term" value="F:serine-type endopeptidase activity"/>
    <property type="evidence" value="ECO:0007669"/>
    <property type="project" value="InterPro"/>
</dbReference>
<dbReference type="PANTHER" id="PTHR24258:SF116">
    <property type="entry name" value="FI16631P1-RELATED"/>
    <property type="match status" value="1"/>
</dbReference>
<comment type="caution">
    <text evidence="4">The sequence shown here is derived from an EMBL/GenBank/DDBJ whole genome shotgun (WGS) entry which is preliminary data.</text>
</comment>
<feature type="domain" description="Peptidase S1" evidence="3">
    <location>
        <begin position="78"/>
        <end position="346"/>
    </location>
</feature>
<dbReference type="AlphaFoldDB" id="A0A482X5M1"/>
<reference evidence="4 5" key="1">
    <citation type="journal article" date="2017" name="Gigascience">
        <title>Genome sequence of the small brown planthopper, Laodelphax striatellus.</title>
        <authorList>
            <person name="Zhu J."/>
            <person name="Jiang F."/>
            <person name="Wang X."/>
            <person name="Yang P."/>
            <person name="Bao Y."/>
            <person name="Zhao W."/>
            <person name="Wang W."/>
            <person name="Lu H."/>
            <person name="Wang Q."/>
            <person name="Cui N."/>
            <person name="Li J."/>
            <person name="Chen X."/>
            <person name="Luo L."/>
            <person name="Yu J."/>
            <person name="Kang L."/>
            <person name="Cui F."/>
        </authorList>
    </citation>
    <scope>NUCLEOTIDE SEQUENCE [LARGE SCALE GENOMIC DNA]</scope>
    <source>
        <strain evidence="4">Lst14</strain>
    </source>
</reference>
<sequence>MNKFVFSAIIFPTEDDMSAASSDNDTTEGRTFVPQYDLCTCRPYGSCQADNLWSIVDIRIVTPPLGSECEPGLVQCCYTGSDCGISTILPVDDPPPRSGQSEFGEFPWQILLIALPANEYVGSGALISPIHVLTVAHRVTPFLNSLSTATSATSLAVRAGDWDVRSDRESHAAQQQLVARIQVRPGYESATLRNDIAIVTLARPFILGPHLQPVCLPGPSSCFDNSLCWVSGWGKDAFGPAGNYQAIQKKVDVTVLDAEECDRRLRTTRLGPAFSLDRTTFMCAGGVDSKDACSGDGGSPLVCRGVDGRWTLAGLVAWGIGCAQEGVPGVYVNVANSLSWIQSNLHPPPFNRR</sequence>
<dbReference type="InterPro" id="IPR001254">
    <property type="entry name" value="Trypsin_dom"/>
</dbReference>
<dbReference type="InParanoid" id="A0A482X5M1"/>
<dbReference type="Proteomes" id="UP000291343">
    <property type="component" value="Unassembled WGS sequence"/>
</dbReference>
<name>A0A482X5M1_LAOST</name>
<proteinExistence type="inferred from homology"/>
<dbReference type="EMBL" id="QKKF02017562">
    <property type="protein sequence ID" value="RZF40916.1"/>
    <property type="molecule type" value="Genomic_DNA"/>
</dbReference>
<accession>A0A482X5M1</accession>
<dbReference type="STRING" id="195883.A0A482X5M1"/>
<dbReference type="SUPFAM" id="SSF50494">
    <property type="entry name" value="Trypsin-like serine proteases"/>
    <property type="match status" value="1"/>
</dbReference>
<dbReference type="CDD" id="cd00190">
    <property type="entry name" value="Tryp_SPc"/>
    <property type="match status" value="1"/>
</dbReference>
<evidence type="ECO:0000259" key="3">
    <source>
        <dbReference type="PROSITE" id="PS50240"/>
    </source>
</evidence>
<keyword evidence="1" id="KW-1015">Disulfide bond</keyword>
<dbReference type="Gene3D" id="2.40.10.10">
    <property type="entry name" value="Trypsin-like serine proteases"/>
    <property type="match status" value="1"/>
</dbReference>
<gene>
    <name evidence="4" type="ORF">LSTR_LSTR011000</name>
</gene>
<dbReference type="SMART" id="SM00020">
    <property type="entry name" value="Tryp_SPc"/>
    <property type="match status" value="1"/>
</dbReference>
<comment type="similarity">
    <text evidence="2">Belongs to the peptidase S1 family. CLIP subfamily.</text>
</comment>
<dbReference type="Pfam" id="PF00089">
    <property type="entry name" value="Trypsin"/>
    <property type="match status" value="1"/>
</dbReference>
<dbReference type="FunFam" id="2.40.10.10:FF:000002">
    <property type="entry name" value="Transmembrane protease serine"/>
    <property type="match status" value="1"/>
</dbReference>
<dbReference type="InterPro" id="IPR001314">
    <property type="entry name" value="Peptidase_S1A"/>
</dbReference>
<protein>
    <recommendedName>
        <fullName evidence="3">Peptidase S1 domain-containing protein</fullName>
    </recommendedName>
</protein>
<dbReference type="InterPro" id="IPR043504">
    <property type="entry name" value="Peptidase_S1_PA_chymotrypsin"/>
</dbReference>